<feature type="compositionally biased region" description="Basic and acidic residues" evidence="5">
    <location>
        <begin position="64"/>
        <end position="76"/>
    </location>
</feature>
<dbReference type="GO" id="GO:0016740">
    <property type="term" value="F:transferase activity"/>
    <property type="evidence" value="ECO:0007669"/>
    <property type="project" value="UniProtKB-KW"/>
</dbReference>
<evidence type="ECO:0000256" key="1">
    <source>
        <dbReference type="ARBA" id="ARBA00009670"/>
    </source>
</evidence>
<dbReference type="Proteomes" id="UP000245946">
    <property type="component" value="Unassembled WGS sequence"/>
</dbReference>
<dbReference type="EMBL" id="KZ819283">
    <property type="protein sequence ID" value="PWO01182.1"/>
    <property type="molecule type" value="Genomic_DNA"/>
</dbReference>
<dbReference type="InterPro" id="IPR011009">
    <property type="entry name" value="Kinase-like_dom_sf"/>
</dbReference>
<sequence>MRVLHDGKAATADRPDSADALKRLDASFEAYFGDAPQSEAKTSEAELPVEPQSKLSEAPSSDSHVAEAVDQAEREATSSQADAAAPLPTGSEDVAADEPSPPPPISQAVPSPTQASTPAAAPAETAHVAPDPQQPVAAAPETQAPEAQALEAQAEVEEYDATTAPRATPLRAAKVPSSRIARALHYGGLGAGLAWGAAGSFFSGSGRGESGKEGSANPILGDSNVRRLVDKLSTMRGAALKLGQFLSIQDSNMLPPQLEEVLLRVQNSAHYMPAWQMERVMQAELGPEWRKQFSSFSDVPFASASIGQVHAAVLAEDHPSPLAGQRVAIKIQFPGVRSSIASDLGNLRWLLAASALLPKGLFLDNTIRVMQRELDDECDYVREADMIRRFGELTKDSQVFAVPRVVDELSTAQVLTTEMMRGRPLTQAARYTQDKRDQIAKSILELSLRELFEYRLMQTDPNWTNFLYNERTGKIELIDFGAARAYDKPFIDDWLCMLRAAIGGRRDECVAWSEKVGYLTGQESEAMRDAHVDSMIALGEPFRADAPNPYPFAEQTITARVRAQIPLMLRERLTPPPEQTYSLNRKLSGAFLLCARLGARVSCNTMLSDVTRDYVLENTPPAGVPQRTSGTSIGSDRRGLHTSRILREVEQAERRRQRTREI</sequence>
<feature type="compositionally biased region" description="Low complexity" evidence="5">
    <location>
        <begin position="161"/>
        <end position="173"/>
    </location>
</feature>
<evidence type="ECO:0000256" key="3">
    <source>
        <dbReference type="ARBA" id="ARBA00022741"/>
    </source>
</evidence>
<keyword evidence="8" id="KW-1185">Reference proteome</keyword>
<evidence type="ECO:0000256" key="2">
    <source>
        <dbReference type="ARBA" id="ARBA00022679"/>
    </source>
</evidence>
<protein>
    <submittedName>
        <fullName evidence="7">ABC1-domain-containing protein</fullName>
    </submittedName>
</protein>
<dbReference type="InterPro" id="IPR051409">
    <property type="entry name" value="Atypical_kinase_ADCK"/>
</dbReference>
<gene>
    <name evidence="7" type="ORF">FA09DRAFT_292539</name>
</gene>
<accession>A0A316ZI46</accession>
<feature type="compositionally biased region" description="Basic and acidic residues" evidence="5">
    <location>
        <begin position="635"/>
        <end position="662"/>
    </location>
</feature>
<evidence type="ECO:0000256" key="4">
    <source>
        <dbReference type="ARBA" id="ARBA00022840"/>
    </source>
</evidence>
<dbReference type="GO" id="GO:0005524">
    <property type="term" value="F:ATP binding"/>
    <property type="evidence" value="ECO:0007669"/>
    <property type="project" value="UniProtKB-KW"/>
</dbReference>
<evidence type="ECO:0000256" key="5">
    <source>
        <dbReference type="SAM" id="MobiDB-lite"/>
    </source>
</evidence>
<comment type="similarity">
    <text evidence="1">Belongs to the protein kinase superfamily. ADCK protein kinase family.</text>
</comment>
<dbReference type="InterPro" id="IPR034646">
    <property type="entry name" value="ADCK3_dom"/>
</dbReference>
<evidence type="ECO:0000259" key="6">
    <source>
        <dbReference type="Pfam" id="PF03109"/>
    </source>
</evidence>
<evidence type="ECO:0000313" key="8">
    <source>
        <dbReference type="Proteomes" id="UP000245946"/>
    </source>
</evidence>
<dbReference type="STRING" id="58919.A0A316ZI46"/>
<dbReference type="SUPFAM" id="SSF56112">
    <property type="entry name" value="Protein kinase-like (PK-like)"/>
    <property type="match status" value="1"/>
</dbReference>
<dbReference type="InterPro" id="IPR004147">
    <property type="entry name" value="ABC1_dom"/>
</dbReference>
<feature type="domain" description="ABC1 atypical kinase-like" evidence="6">
    <location>
        <begin position="264"/>
        <end position="508"/>
    </location>
</feature>
<keyword evidence="3" id="KW-0547">Nucleotide-binding</keyword>
<proteinExistence type="inferred from homology"/>
<feature type="compositionally biased region" description="Polar residues" evidence="5">
    <location>
        <begin position="53"/>
        <end position="63"/>
    </location>
</feature>
<dbReference type="GeneID" id="37267554"/>
<dbReference type="CDD" id="cd13970">
    <property type="entry name" value="ABC1_ADCK3"/>
    <property type="match status" value="1"/>
</dbReference>
<feature type="region of interest" description="Disordered" evidence="5">
    <location>
        <begin position="33"/>
        <end position="174"/>
    </location>
</feature>
<evidence type="ECO:0000313" key="7">
    <source>
        <dbReference type="EMBL" id="PWO01182.1"/>
    </source>
</evidence>
<name>A0A316ZI46_9BASI</name>
<dbReference type="AlphaFoldDB" id="A0A316ZI46"/>
<keyword evidence="2" id="KW-0808">Transferase</keyword>
<dbReference type="PANTHER" id="PTHR43851">
    <property type="match status" value="1"/>
</dbReference>
<dbReference type="OrthoDB" id="201153at2759"/>
<feature type="region of interest" description="Disordered" evidence="5">
    <location>
        <begin position="618"/>
        <end position="662"/>
    </location>
</feature>
<dbReference type="Gene3D" id="1.10.510.10">
    <property type="entry name" value="Transferase(Phosphotransferase) domain 1"/>
    <property type="match status" value="1"/>
</dbReference>
<reference evidence="7 8" key="1">
    <citation type="journal article" date="2018" name="Mol. Biol. Evol.">
        <title>Broad Genomic Sampling Reveals a Smut Pathogenic Ancestry of the Fungal Clade Ustilaginomycotina.</title>
        <authorList>
            <person name="Kijpornyongpan T."/>
            <person name="Mondo S.J."/>
            <person name="Barry K."/>
            <person name="Sandor L."/>
            <person name="Lee J."/>
            <person name="Lipzen A."/>
            <person name="Pangilinan J."/>
            <person name="LaButti K."/>
            <person name="Hainaut M."/>
            <person name="Henrissat B."/>
            <person name="Grigoriev I.V."/>
            <person name="Spatafora J.W."/>
            <person name="Aime M.C."/>
        </authorList>
    </citation>
    <scope>NUCLEOTIDE SEQUENCE [LARGE SCALE GENOMIC DNA]</scope>
    <source>
        <strain evidence="7 8">MCA 4186</strain>
    </source>
</reference>
<dbReference type="GO" id="GO:0006744">
    <property type="term" value="P:ubiquinone biosynthetic process"/>
    <property type="evidence" value="ECO:0007669"/>
    <property type="project" value="TreeGrafter"/>
</dbReference>
<dbReference type="PANTHER" id="PTHR43851:SF3">
    <property type="entry name" value="COENZYME Q8"/>
    <property type="match status" value="1"/>
</dbReference>
<dbReference type="RefSeq" id="XP_025601460.1">
    <property type="nucleotide sequence ID" value="XM_025740008.1"/>
</dbReference>
<feature type="compositionally biased region" description="Low complexity" evidence="5">
    <location>
        <begin position="106"/>
        <end position="153"/>
    </location>
</feature>
<organism evidence="7 8">
    <name type="scientific">Tilletiopsis washingtonensis</name>
    <dbReference type="NCBI Taxonomy" id="58919"/>
    <lineage>
        <taxon>Eukaryota</taxon>
        <taxon>Fungi</taxon>
        <taxon>Dikarya</taxon>
        <taxon>Basidiomycota</taxon>
        <taxon>Ustilaginomycotina</taxon>
        <taxon>Exobasidiomycetes</taxon>
        <taxon>Entylomatales</taxon>
        <taxon>Entylomatales incertae sedis</taxon>
        <taxon>Tilletiopsis</taxon>
    </lineage>
</organism>
<dbReference type="Pfam" id="PF03109">
    <property type="entry name" value="ABC1"/>
    <property type="match status" value="1"/>
</dbReference>
<keyword evidence="4" id="KW-0067">ATP-binding</keyword>